<dbReference type="InterPro" id="IPR026046">
    <property type="entry name" value="UBIAD1"/>
</dbReference>
<evidence type="ECO:0000256" key="2">
    <source>
        <dbReference type="ARBA" id="ARBA00022679"/>
    </source>
</evidence>
<keyword evidence="5 6" id="KW-0472">Membrane</keyword>
<gene>
    <name evidence="7" type="ORF">OSTLU_6184</name>
</gene>
<dbReference type="InterPro" id="IPR011937">
    <property type="entry name" value="DHNA_phytyltransferase_MenA"/>
</dbReference>
<dbReference type="EMBL" id="CP000600">
    <property type="protein sequence ID" value="ABP01061.1"/>
    <property type="molecule type" value="Genomic_DNA"/>
</dbReference>
<dbReference type="KEGG" id="olu:OSTLU_6184"/>
<feature type="transmembrane region" description="Helical" evidence="6">
    <location>
        <begin position="139"/>
        <end position="157"/>
    </location>
</feature>
<evidence type="ECO:0000313" key="8">
    <source>
        <dbReference type="Proteomes" id="UP000001568"/>
    </source>
</evidence>
<dbReference type="Proteomes" id="UP000001568">
    <property type="component" value="Chromosome 20"/>
</dbReference>
<feature type="transmembrane region" description="Helical" evidence="6">
    <location>
        <begin position="236"/>
        <end position="255"/>
    </location>
</feature>
<dbReference type="PANTHER" id="PTHR13929">
    <property type="entry name" value="1,4-DIHYDROXY-2-NAPHTHOATE OCTAPRENYLTRANSFERASE"/>
    <property type="match status" value="1"/>
</dbReference>
<reference evidence="7 8" key="1">
    <citation type="journal article" date="2007" name="Proc. Natl. Acad. Sci. U.S.A.">
        <title>The tiny eukaryote Ostreococcus provides genomic insights into the paradox of plankton speciation.</title>
        <authorList>
            <person name="Palenik B."/>
            <person name="Grimwood J."/>
            <person name="Aerts A."/>
            <person name="Rouze P."/>
            <person name="Salamov A."/>
            <person name="Putnam N."/>
            <person name="Dupont C."/>
            <person name="Jorgensen R."/>
            <person name="Derelle E."/>
            <person name="Rombauts S."/>
            <person name="Zhou K."/>
            <person name="Otillar R."/>
            <person name="Merchant S.S."/>
            <person name="Podell S."/>
            <person name="Gaasterland T."/>
            <person name="Napoli C."/>
            <person name="Gendler K."/>
            <person name="Manuell A."/>
            <person name="Tai V."/>
            <person name="Vallon O."/>
            <person name="Piganeau G."/>
            <person name="Jancek S."/>
            <person name="Heijde M."/>
            <person name="Jabbari K."/>
            <person name="Bowler C."/>
            <person name="Lohr M."/>
            <person name="Robbens S."/>
            <person name="Werner G."/>
            <person name="Dubchak I."/>
            <person name="Pazour G.J."/>
            <person name="Ren Q."/>
            <person name="Paulsen I."/>
            <person name="Delwiche C."/>
            <person name="Schmutz J."/>
            <person name="Rokhsar D."/>
            <person name="Van de Peer Y."/>
            <person name="Moreau H."/>
            <person name="Grigoriev I.V."/>
        </authorList>
    </citation>
    <scope>NUCLEOTIDE SEQUENCE [LARGE SCALE GENOMIC DNA]</scope>
    <source>
        <strain evidence="7 8">CCE9901</strain>
    </source>
</reference>
<proteinExistence type="predicted"/>
<dbReference type="GeneID" id="5006801"/>
<evidence type="ECO:0000256" key="5">
    <source>
        <dbReference type="ARBA" id="ARBA00023136"/>
    </source>
</evidence>
<dbReference type="PANTHER" id="PTHR13929:SF0">
    <property type="entry name" value="UBIA PRENYLTRANSFERASE DOMAIN-CONTAINING PROTEIN 1"/>
    <property type="match status" value="1"/>
</dbReference>
<dbReference type="Pfam" id="PF01040">
    <property type="entry name" value="UbiA"/>
    <property type="match status" value="1"/>
</dbReference>
<dbReference type="InterPro" id="IPR000537">
    <property type="entry name" value="UbiA_prenyltransferase"/>
</dbReference>
<dbReference type="OMA" id="RGFFMCK"/>
<dbReference type="GO" id="GO:0042372">
    <property type="term" value="P:phylloquinone biosynthetic process"/>
    <property type="evidence" value="ECO:0007669"/>
    <property type="project" value="InterPro"/>
</dbReference>
<dbReference type="NCBIfam" id="TIGR02235">
    <property type="entry name" value="menA_cyano-plnt"/>
    <property type="match status" value="1"/>
</dbReference>
<evidence type="ECO:0000256" key="6">
    <source>
        <dbReference type="SAM" id="Phobius"/>
    </source>
</evidence>
<sequence>LWWRAVKLPMYAVAWIPLLCAAALTYCQFGFVDWRHAGTLAAGATATVAWLNLSNDAFDSETNVDARKPESIVRLMDGNVRAVHAIAIGCLVGGAAALWSACEASGNPTSWRALVAAVALGYAYQGPPFRLSYKGLGEPLCFTAFGPLATVAFYIAMAGKAAGGAAVTVPAIVASVAILLGCTTAFILFTSHFHQEQGDRAAGKLSPVVRLGLPGALLVADNLIGAHYATIATLAAAGWLPYTAVFGLIITYPLARHIVDFAQDRADAGAIEDLFYTKYLAVRYHVVHGVLLALG</sequence>
<dbReference type="GO" id="GO:0004659">
    <property type="term" value="F:prenyltransferase activity"/>
    <property type="evidence" value="ECO:0007669"/>
    <property type="project" value="InterPro"/>
</dbReference>
<dbReference type="eggNOG" id="KOG4581">
    <property type="taxonomic scope" value="Eukaryota"/>
</dbReference>
<dbReference type="OrthoDB" id="5263at2759"/>
<organism evidence="7 8">
    <name type="scientific">Ostreococcus lucimarinus (strain CCE9901)</name>
    <dbReference type="NCBI Taxonomy" id="436017"/>
    <lineage>
        <taxon>Eukaryota</taxon>
        <taxon>Viridiplantae</taxon>
        <taxon>Chlorophyta</taxon>
        <taxon>Mamiellophyceae</taxon>
        <taxon>Mamiellales</taxon>
        <taxon>Bathycoccaceae</taxon>
        <taxon>Ostreococcus</taxon>
    </lineage>
</organism>
<evidence type="ECO:0000313" key="7">
    <source>
        <dbReference type="EMBL" id="ABP01061.1"/>
    </source>
</evidence>
<keyword evidence="8" id="KW-1185">Reference proteome</keyword>
<feature type="transmembrane region" description="Helical" evidence="6">
    <location>
        <begin position="12"/>
        <end position="32"/>
    </location>
</feature>
<comment type="subcellular location">
    <subcellularLocation>
        <location evidence="1">Membrane</location>
        <topology evidence="1">Multi-pass membrane protein</topology>
    </subcellularLocation>
</comment>
<protein>
    <submittedName>
        <fullName evidence="7">Uncharacterized protein</fullName>
    </submittedName>
</protein>
<dbReference type="STRING" id="436017.A4SBB2"/>
<feature type="transmembrane region" description="Helical" evidence="6">
    <location>
        <begin position="82"/>
        <end position="99"/>
    </location>
</feature>
<dbReference type="CDD" id="cd13962">
    <property type="entry name" value="PT_UbiA_UBIAD1"/>
    <property type="match status" value="1"/>
</dbReference>
<name>A4SBB2_OSTLU</name>
<dbReference type="AlphaFoldDB" id="A4SBB2"/>
<dbReference type="HOGENOM" id="CLU_043611_2_0_1"/>
<dbReference type="RefSeq" id="XP_001422744.1">
    <property type="nucleotide sequence ID" value="XM_001422707.1"/>
</dbReference>
<evidence type="ECO:0000256" key="4">
    <source>
        <dbReference type="ARBA" id="ARBA00022989"/>
    </source>
</evidence>
<keyword evidence="2" id="KW-0808">Transferase</keyword>
<keyword evidence="4 6" id="KW-1133">Transmembrane helix</keyword>
<accession>A4SBB2</accession>
<keyword evidence="3 6" id="KW-0812">Transmembrane</keyword>
<evidence type="ECO:0000256" key="1">
    <source>
        <dbReference type="ARBA" id="ARBA00004141"/>
    </source>
</evidence>
<dbReference type="PIRSF" id="PIRSF005355">
    <property type="entry name" value="UBIAD1"/>
    <property type="match status" value="1"/>
</dbReference>
<feature type="non-terminal residue" evidence="7">
    <location>
        <position position="1"/>
    </location>
</feature>
<feature type="transmembrane region" description="Helical" evidence="6">
    <location>
        <begin position="169"/>
        <end position="190"/>
    </location>
</feature>
<evidence type="ECO:0000256" key="3">
    <source>
        <dbReference type="ARBA" id="ARBA00022692"/>
    </source>
</evidence>
<feature type="non-terminal residue" evidence="7">
    <location>
        <position position="295"/>
    </location>
</feature>
<dbReference type="GO" id="GO:0009234">
    <property type="term" value="P:menaquinone biosynthetic process"/>
    <property type="evidence" value="ECO:0007669"/>
    <property type="project" value="TreeGrafter"/>
</dbReference>
<dbReference type="GO" id="GO:0016020">
    <property type="term" value="C:membrane"/>
    <property type="evidence" value="ECO:0007669"/>
    <property type="project" value="UniProtKB-SubCell"/>
</dbReference>